<reference evidence="2 3" key="1">
    <citation type="journal article" date="2015" name="Environ. Microbiol.">
        <title>Metagenome sequence of Elaphomyces granulatus from sporocarp tissue reveals Ascomycota ectomycorrhizal fingerprints of genome expansion and a Proteobacteria-rich microbiome.</title>
        <authorList>
            <person name="Quandt C.A."/>
            <person name="Kohler A."/>
            <person name="Hesse C.N."/>
            <person name="Sharpton T.J."/>
            <person name="Martin F."/>
            <person name="Spatafora J.W."/>
        </authorList>
    </citation>
    <scope>NUCLEOTIDE SEQUENCE [LARGE SCALE GENOMIC DNA]</scope>
    <source>
        <strain evidence="2 3">OSC145934</strain>
    </source>
</reference>
<dbReference type="AlphaFoldDB" id="A0A232M6K9"/>
<name>A0A232M6K9_9EURO</name>
<accession>A0A232M6K9</accession>
<dbReference type="EMBL" id="NPHW01002176">
    <property type="protein sequence ID" value="OXV12029.1"/>
    <property type="molecule type" value="Genomic_DNA"/>
</dbReference>
<comment type="caution">
    <text evidence="2">The sequence shown here is derived from an EMBL/GenBank/DDBJ whole genome shotgun (WGS) entry which is preliminary data.</text>
</comment>
<evidence type="ECO:0000313" key="3">
    <source>
        <dbReference type="Proteomes" id="UP000243515"/>
    </source>
</evidence>
<feature type="region of interest" description="Disordered" evidence="1">
    <location>
        <begin position="1"/>
        <end position="58"/>
    </location>
</feature>
<feature type="compositionally biased region" description="Basic residues" evidence="1">
    <location>
        <begin position="1"/>
        <end position="11"/>
    </location>
</feature>
<gene>
    <name evidence="2" type="ORF">Egran_00213</name>
</gene>
<evidence type="ECO:0000313" key="2">
    <source>
        <dbReference type="EMBL" id="OXV12029.1"/>
    </source>
</evidence>
<protein>
    <submittedName>
        <fullName evidence="2">Uncharacterized protein</fullName>
    </submittedName>
</protein>
<organism evidence="2 3">
    <name type="scientific">Elaphomyces granulatus</name>
    <dbReference type="NCBI Taxonomy" id="519963"/>
    <lineage>
        <taxon>Eukaryota</taxon>
        <taxon>Fungi</taxon>
        <taxon>Dikarya</taxon>
        <taxon>Ascomycota</taxon>
        <taxon>Pezizomycotina</taxon>
        <taxon>Eurotiomycetes</taxon>
        <taxon>Eurotiomycetidae</taxon>
        <taxon>Eurotiales</taxon>
        <taxon>Elaphomycetaceae</taxon>
        <taxon>Elaphomyces</taxon>
    </lineage>
</organism>
<proteinExistence type="predicted"/>
<keyword evidence="3" id="KW-1185">Reference proteome</keyword>
<dbReference type="Proteomes" id="UP000243515">
    <property type="component" value="Unassembled WGS sequence"/>
</dbReference>
<sequence length="197" mass="22732">MDRFIRPHRQNTRPQGFWKVANGGSRSRRTRRSESKSGSAAGNPFLEPPKPKKQRKETSWVYAHFKQTTPEGKTFFDKQTGKTKEDTQYSCLYCTGPEEWTTSKALTRGSTSNLQKHLGQKHGVYKDQDIPTDIRVQYSPMLPLDLYNLRKNSSIEISSTGLLEQCNLSHYLIILFFGRSGMIFQEIWIFECVFPPC</sequence>
<evidence type="ECO:0000256" key="1">
    <source>
        <dbReference type="SAM" id="MobiDB-lite"/>
    </source>
</evidence>